<dbReference type="PANTHER" id="PTHR46749:SF1">
    <property type="entry name" value="COMPLEX III ASSEMBLY FACTOR LYRM7"/>
    <property type="match status" value="1"/>
</dbReference>
<protein>
    <recommendedName>
        <fullName evidence="7">Complex III assembly factor LYRM7</fullName>
    </recommendedName>
</protein>
<evidence type="ECO:0000256" key="4">
    <source>
        <dbReference type="ARBA" id="ARBA00023186"/>
    </source>
</evidence>
<comment type="subcellular location">
    <subcellularLocation>
        <location evidence="1">Mitochondrion matrix</location>
    </subcellularLocation>
</comment>
<dbReference type="AlphaFoldDB" id="A0AAW1UJ02"/>
<evidence type="ECO:0000256" key="2">
    <source>
        <dbReference type="ARBA" id="ARBA00009508"/>
    </source>
</evidence>
<comment type="caution">
    <text evidence="5">The sequence shown here is derived from an EMBL/GenBank/DDBJ whole genome shotgun (WGS) entry which is preliminary data.</text>
</comment>
<gene>
    <name evidence="5" type="ORF">WA026_011730</name>
</gene>
<evidence type="ECO:0000256" key="1">
    <source>
        <dbReference type="ARBA" id="ARBA00004305"/>
    </source>
</evidence>
<keyword evidence="6" id="KW-1185">Reference proteome</keyword>
<dbReference type="InterPro" id="IPR050435">
    <property type="entry name" value="MZM1/LYRM7"/>
</dbReference>
<dbReference type="GO" id="GO:0005759">
    <property type="term" value="C:mitochondrial matrix"/>
    <property type="evidence" value="ECO:0007669"/>
    <property type="project" value="UniProtKB-SubCell"/>
</dbReference>
<proteinExistence type="inferred from homology"/>
<organism evidence="5 6">
    <name type="scientific">Henosepilachna vigintioctopunctata</name>
    <dbReference type="NCBI Taxonomy" id="420089"/>
    <lineage>
        <taxon>Eukaryota</taxon>
        <taxon>Metazoa</taxon>
        <taxon>Ecdysozoa</taxon>
        <taxon>Arthropoda</taxon>
        <taxon>Hexapoda</taxon>
        <taxon>Insecta</taxon>
        <taxon>Pterygota</taxon>
        <taxon>Neoptera</taxon>
        <taxon>Endopterygota</taxon>
        <taxon>Coleoptera</taxon>
        <taxon>Polyphaga</taxon>
        <taxon>Cucujiformia</taxon>
        <taxon>Coccinelloidea</taxon>
        <taxon>Coccinellidae</taxon>
        <taxon>Epilachninae</taxon>
        <taxon>Epilachnini</taxon>
        <taxon>Henosepilachna</taxon>
    </lineage>
</organism>
<evidence type="ECO:0008006" key="7">
    <source>
        <dbReference type="Google" id="ProtNLM"/>
    </source>
</evidence>
<accession>A0AAW1UJ02</accession>
<dbReference type="GO" id="GO:0034551">
    <property type="term" value="P:mitochondrial respiratory chain complex III assembly"/>
    <property type="evidence" value="ECO:0007669"/>
    <property type="project" value="InterPro"/>
</dbReference>
<keyword evidence="3" id="KW-0496">Mitochondrion</keyword>
<evidence type="ECO:0000313" key="6">
    <source>
        <dbReference type="Proteomes" id="UP001431783"/>
    </source>
</evidence>
<keyword evidence="4" id="KW-0143">Chaperone</keyword>
<name>A0AAW1UJ02_9CUCU</name>
<reference evidence="5 6" key="1">
    <citation type="submission" date="2023-03" db="EMBL/GenBank/DDBJ databases">
        <title>Genome insight into feeding habits of ladybird beetles.</title>
        <authorList>
            <person name="Li H.-S."/>
            <person name="Huang Y.-H."/>
            <person name="Pang H."/>
        </authorList>
    </citation>
    <scope>NUCLEOTIDE SEQUENCE [LARGE SCALE GENOMIC DNA]</scope>
    <source>
        <strain evidence="5">SYSU_2023b</strain>
        <tissue evidence="5">Whole body</tissue>
    </source>
</reference>
<dbReference type="GO" id="GO:0044183">
    <property type="term" value="F:protein folding chaperone"/>
    <property type="evidence" value="ECO:0007669"/>
    <property type="project" value="TreeGrafter"/>
</dbReference>
<comment type="similarity">
    <text evidence="2">Belongs to the complex I LYR family.</text>
</comment>
<dbReference type="Proteomes" id="UP001431783">
    <property type="component" value="Unassembled WGS sequence"/>
</dbReference>
<dbReference type="CDD" id="cd20267">
    <property type="entry name" value="Complex1_LYR_LYRM7"/>
    <property type="match status" value="1"/>
</dbReference>
<evidence type="ECO:0000256" key="3">
    <source>
        <dbReference type="ARBA" id="ARBA00023128"/>
    </source>
</evidence>
<dbReference type="EMBL" id="JARQZJ010000065">
    <property type="protein sequence ID" value="KAK9880488.1"/>
    <property type="molecule type" value="Genomic_DNA"/>
</dbReference>
<dbReference type="InterPro" id="IPR045298">
    <property type="entry name" value="Complex1_LYR_LYRM7"/>
</dbReference>
<sequence length="104" mass="12281">MMLKRQVLQSFKSLHKTRKTIFKGDTLALERARLKINEEYKKNKNIQNDKIEQMIMFANEVENELRKNVIQAIEVEPGKYKACITEETLKLDNIPYKYNSCEGN</sequence>
<dbReference type="PANTHER" id="PTHR46749">
    <property type="entry name" value="COMPLEX III ASSEMBLY FACTOR LYRM7"/>
    <property type="match status" value="1"/>
</dbReference>
<evidence type="ECO:0000313" key="5">
    <source>
        <dbReference type="EMBL" id="KAK9880488.1"/>
    </source>
</evidence>